<name>A0ABY4WL07_9BACL</name>
<dbReference type="InterPro" id="IPR032710">
    <property type="entry name" value="NTF2-like_dom_sf"/>
</dbReference>
<dbReference type="RefSeq" id="WP_251873130.1">
    <property type="nucleotide sequence ID" value="NZ_CP098755.1"/>
</dbReference>
<dbReference type="PANTHER" id="PTHR30173:SF36">
    <property type="entry name" value="ECF RNA POLYMERASE SIGMA FACTOR SIGJ"/>
    <property type="match status" value="1"/>
</dbReference>
<dbReference type="Pfam" id="PF08281">
    <property type="entry name" value="Sigma70_r4_2"/>
    <property type="match status" value="1"/>
</dbReference>
<dbReference type="InterPro" id="IPR014284">
    <property type="entry name" value="RNA_pol_sigma-70_dom"/>
</dbReference>
<dbReference type="NCBIfam" id="TIGR02957">
    <property type="entry name" value="SigX4"/>
    <property type="match status" value="1"/>
</dbReference>
<dbReference type="Gene3D" id="1.10.1740.10">
    <property type="match status" value="1"/>
</dbReference>
<gene>
    <name evidence="4" type="ORF">NDK47_01475</name>
</gene>
<protein>
    <submittedName>
        <fullName evidence="4">RNA polymerase sigma-70 factor</fullName>
    </submittedName>
</protein>
<dbReference type="SUPFAM" id="SSF88659">
    <property type="entry name" value="Sigma3 and sigma4 domains of RNA polymerase sigma factors"/>
    <property type="match status" value="1"/>
</dbReference>
<dbReference type="Proteomes" id="UP001056500">
    <property type="component" value="Chromosome"/>
</dbReference>
<feature type="domain" description="RNA polymerase sigma-70 region 2" evidence="2">
    <location>
        <begin position="6"/>
        <end position="71"/>
    </location>
</feature>
<dbReference type="InterPro" id="IPR052704">
    <property type="entry name" value="ECF_Sigma-70_Domain"/>
</dbReference>
<evidence type="ECO:0000259" key="3">
    <source>
        <dbReference type="Pfam" id="PF08281"/>
    </source>
</evidence>
<dbReference type="InterPro" id="IPR013324">
    <property type="entry name" value="RNA_pol_sigma_r3/r4-like"/>
</dbReference>
<dbReference type="Gene3D" id="1.10.10.10">
    <property type="entry name" value="Winged helix-like DNA-binding domain superfamily/Winged helix DNA-binding domain"/>
    <property type="match status" value="1"/>
</dbReference>
<dbReference type="PANTHER" id="PTHR30173">
    <property type="entry name" value="SIGMA 19 FACTOR"/>
    <property type="match status" value="1"/>
</dbReference>
<evidence type="ECO:0000313" key="4">
    <source>
        <dbReference type="EMBL" id="USG66049.1"/>
    </source>
</evidence>
<dbReference type="InterPro" id="IPR013249">
    <property type="entry name" value="RNA_pol_sigma70_r4_t2"/>
</dbReference>
<dbReference type="InterPro" id="IPR036388">
    <property type="entry name" value="WH-like_DNA-bd_sf"/>
</dbReference>
<dbReference type="Pfam" id="PF04542">
    <property type="entry name" value="Sigma70_r2"/>
    <property type="match status" value="1"/>
</dbReference>
<sequence length="289" mass="33040">MDTQQLYITYKPLLFSIAYRMLGTVADAEDLVQDTFLALEKFQQHSIENSKALLCKILTNRCIDFLRSARKKREVYVGPWLPEPIVFRAEDREPIDELIHQEQLSIALLAVMEKLSPVERAIFILREVLHFGYEEIEDITGKEQANCRKIFSRIKLKLSQELPETRIDNEQQRAMLESFLKAIQTEDSTALLELLSPEVVLYSDGGGKVRAAIRPIVTSERVIAFLLGIARKQTPDYRQEFANVNGETGIVVYKGDQVYSVTTIRQRKGEIAAVYTILNPDKLHRAGQL</sequence>
<evidence type="ECO:0000259" key="2">
    <source>
        <dbReference type="Pfam" id="PF04542"/>
    </source>
</evidence>
<feature type="domain" description="RNA polymerase sigma factor 70 region 4 type 2" evidence="3">
    <location>
        <begin position="107"/>
        <end position="158"/>
    </location>
</feature>
<dbReference type="NCBIfam" id="NF007214">
    <property type="entry name" value="PRK09636.1"/>
    <property type="match status" value="1"/>
</dbReference>
<dbReference type="InterPro" id="IPR014303">
    <property type="entry name" value="RNA_pol_sigma-70_ECF"/>
</dbReference>
<evidence type="ECO:0000256" key="1">
    <source>
        <dbReference type="ARBA" id="ARBA00011344"/>
    </source>
</evidence>
<organism evidence="4 5">
    <name type="scientific">Brevibacillus ruminantium</name>
    <dbReference type="NCBI Taxonomy" id="2950604"/>
    <lineage>
        <taxon>Bacteria</taxon>
        <taxon>Bacillati</taxon>
        <taxon>Bacillota</taxon>
        <taxon>Bacilli</taxon>
        <taxon>Bacillales</taxon>
        <taxon>Paenibacillaceae</taxon>
        <taxon>Brevibacillus</taxon>
    </lineage>
</organism>
<proteinExistence type="predicted"/>
<accession>A0ABY4WL07</accession>
<dbReference type="EMBL" id="CP098755">
    <property type="protein sequence ID" value="USG66049.1"/>
    <property type="molecule type" value="Genomic_DNA"/>
</dbReference>
<reference evidence="4" key="1">
    <citation type="submission" date="2022-06" db="EMBL/GenBank/DDBJ databases">
        <title>Genome sequencing of Brevibacillus sp. BB3-R1.</title>
        <authorList>
            <person name="Heo J."/>
            <person name="Lee D."/>
            <person name="Won M."/>
            <person name="Han B.-H."/>
            <person name="Hong S.-B."/>
            <person name="Kwon S.-W."/>
        </authorList>
    </citation>
    <scope>NUCLEOTIDE SEQUENCE</scope>
    <source>
        <strain evidence="4">BB3-R1</strain>
    </source>
</reference>
<evidence type="ECO:0000313" key="5">
    <source>
        <dbReference type="Proteomes" id="UP001056500"/>
    </source>
</evidence>
<dbReference type="InterPro" id="IPR007627">
    <property type="entry name" value="RNA_pol_sigma70_r2"/>
</dbReference>
<comment type="subunit">
    <text evidence="1">Interacts transiently with the RNA polymerase catalytic core formed by RpoA, RpoB, RpoC and RpoZ (2 alpha, 1 beta, 1 beta' and 1 omega subunit) to form the RNA polymerase holoenzyme that can initiate transcription.</text>
</comment>
<dbReference type="InterPro" id="IPR013325">
    <property type="entry name" value="RNA_pol_sigma_r2"/>
</dbReference>
<dbReference type="SUPFAM" id="SSF54427">
    <property type="entry name" value="NTF2-like"/>
    <property type="match status" value="1"/>
</dbReference>
<dbReference type="SUPFAM" id="SSF88946">
    <property type="entry name" value="Sigma2 domain of RNA polymerase sigma factors"/>
    <property type="match status" value="1"/>
</dbReference>
<dbReference type="NCBIfam" id="TIGR02937">
    <property type="entry name" value="sigma70-ECF"/>
    <property type="match status" value="1"/>
</dbReference>
<keyword evidence="5" id="KW-1185">Reference proteome</keyword>